<evidence type="ECO:0000256" key="8">
    <source>
        <dbReference type="ARBA" id="ARBA00023012"/>
    </source>
</evidence>
<dbReference type="EC" id="2.7.13.3" evidence="2"/>
<keyword evidence="9" id="KW-0472">Membrane</keyword>
<dbReference type="Pfam" id="PF07730">
    <property type="entry name" value="HisKA_3"/>
    <property type="match status" value="1"/>
</dbReference>
<dbReference type="InterPro" id="IPR055558">
    <property type="entry name" value="DUF7134"/>
</dbReference>
<feature type="transmembrane region" description="Helical" evidence="9">
    <location>
        <begin position="109"/>
        <end position="128"/>
    </location>
</feature>
<keyword evidence="3" id="KW-0597">Phosphoprotein</keyword>
<evidence type="ECO:0000256" key="1">
    <source>
        <dbReference type="ARBA" id="ARBA00000085"/>
    </source>
</evidence>
<keyword evidence="6 11" id="KW-0418">Kinase</keyword>
<dbReference type="OrthoDB" id="227596at2"/>
<evidence type="ECO:0000256" key="6">
    <source>
        <dbReference type="ARBA" id="ARBA00022777"/>
    </source>
</evidence>
<name>A0A4Q5J7C9_9ACTN</name>
<evidence type="ECO:0000256" key="7">
    <source>
        <dbReference type="ARBA" id="ARBA00022840"/>
    </source>
</evidence>
<dbReference type="Gene3D" id="1.20.5.1930">
    <property type="match status" value="1"/>
</dbReference>
<keyword evidence="9" id="KW-1133">Transmembrane helix</keyword>
<dbReference type="GO" id="GO:0016020">
    <property type="term" value="C:membrane"/>
    <property type="evidence" value="ECO:0007669"/>
    <property type="project" value="InterPro"/>
</dbReference>
<proteinExistence type="predicted"/>
<keyword evidence="5" id="KW-0547">Nucleotide-binding</keyword>
<comment type="caution">
    <text evidence="11">The sequence shown here is derived from an EMBL/GenBank/DDBJ whole genome shotgun (WGS) entry which is preliminary data.</text>
</comment>
<dbReference type="GO" id="GO:0005524">
    <property type="term" value="F:ATP binding"/>
    <property type="evidence" value="ECO:0007669"/>
    <property type="project" value="UniProtKB-KW"/>
</dbReference>
<organism evidence="11 12">
    <name type="scientific">Nocardioides iriomotensis</name>
    <dbReference type="NCBI Taxonomy" id="715784"/>
    <lineage>
        <taxon>Bacteria</taxon>
        <taxon>Bacillati</taxon>
        <taxon>Actinomycetota</taxon>
        <taxon>Actinomycetes</taxon>
        <taxon>Propionibacteriales</taxon>
        <taxon>Nocardioidaceae</taxon>
        <taxon>Nocardioides</taxon>
    </lineage>
</organism>
<reference evidence="11 12" key="1">
    <citation type="submission" date="2019-01" db="EMBL/GenBank/DDBJ databases">
        <title>Nocardioides guangzhouensis sp. nov., an actinobacterium isolated from soil.</title>
        <authorList>
            <person name="Fu Y."/>
            <person name="Cai Y."/>
            <person name="Lin Z."/>
            <person name="Chen P."/>
        </authorList>
    </citation>
    <scope>NUCLEOTIDE SEQUENCE [LARGE SCALE GENOMIC DNA]</scope>
    <source>
        <strain evidence="11 12">NBRC 105384</strain>
    </source>
</reference>
<protein>
    <recommendedName>
        <fullName evidence="2">histidine kinase</fullName>
        <ecNumber evidence="2">2.7.13.3</ecNumber>
    </recommendedName>
</protein>
<accession>A0A4Q5J7C9</accession>
<dbReference type="SMART" id="SM00387">
    <property type="entry name" value="HATPase_c"/>
    <property type="match status" value="1"/>
</dbReference>
<dbReference type="GO" id="GO:0046983">
    <property type="term" value="F:protein dimerization activity"/>
    <property type="evidence" value="ECO:0007669"/>
    <property type="project" value="InterPro"/>
</dbReference>
<dbReference type="Pfam" id="PF23539">
    <property type="entry name" value="DUF7134"/>
    <property type="match status" value="1"/>
</dbReference>
<evidence type="ECO:0000256" key="2">
    <source>
        <dbReference type="ARBA" id="ARBA00012438"/>
    </source>
</evidence>
<dbReference type="SUPFAM" id="SSF55874">
    <property type="entry name" value="ATPase domain of HSP90 chaperone/DNA topoisomerase II/histidine kinase"/>
    <property type="match status" value="1"/>
</dbReference>
<evidence type="ECO:0000256" key="4">
    <source>
        <dbReference type="ARBA" id="ARBA00022679"/>
    </source>
</evidence>
<dbReference type="CDD" id="cd16917">
    <property type="entry name" value="HATPase_UhpB-NarQ-NarX-like"/>
    <property type="match status" value="1"/>
</dbReference>
<dbReference type="InterPro" id="IPR003594">
    <property type="entry name" value="HATPase_dom"/>
</dbReference>
<sequence length="394" mass="41662">MTTTVPWTGRIAPWSPTRDKWYDRALVLALLVPAPIMLGTSVAPLAAALSALQIAPLWWRRGHPDLCFAAVAAMMIVQLPLTGSPIWGQVAMPFAVYSVAAFSTPRRSLVAVGVGLVGSVVGPIDWTTSLAIGGLYPFVLFVGACALSVVAPWALGMLSRTRRAYVAQLIERGERIEREALQRAELAASDERARIAREMHDVVAHGLSVMVVQADGARYAAASDPSAATQALETIGDTGRESLTEMRRLLGLLRSDDSQTALRPQPGLVDLEYLLAEASGAGMHLTTEVEQPLPDVSPGVGLTVYRIVQESLTNVRKHAGPDPQVRVAVRRLGDGIRVTVEDDGRGASARDDGQGHGVVGMKERVGAVGGSLEAGPRPGGGFRVEALVPVGGGR</sequence>
<dbReference type="InterPro" id="IPR011712">
    <property type="entry name" value="Sig_transdc_His_kin_sub3_dim/P"/>
</dbReference>
<dbReference type="AlphaFoldDB" id="A0A4Q5J7C9"/>
<gene>
    <name evidence="11" type="ORF">ETU37_03570</name>
</gene>
<evidence type="ECO:0000313" key="12">
    <source>
        <dbReference type="Proteomes" id="UP000291189"/>
    </source>
</evidence>
<dbReference type="Gene3D" id="3.30.565.10">
    <property type="entry name" value="Histidine kinase-like ATPase, C-terminal domain"/>
    <property type="match status" value="1"/>
</dbReference>
<comment type="catalytic activity">
    <reaction evidence="1">
        <text>ATP + protein L-histidine = ADP + protein N-phospho-L-histidine.</text>
        <dbReference type="EC" id="2.7.13.3"/>
    </reaction>
</comment>
<evidence type="ECO:0000256" key="5">
    <source>
        <dbReference type="ARBA" id="ARBA00022741"/>
    </source>
</evidence>
<feature type="transmembrane region" description="Helical" evidence="9">
    <location>
        <begin position="64"/>
        <end position="80"/>
    </location>
</feature>
<dbReference type="Pfam" id="PF02518">
    <property type="entry name" value="HATPase_c"/>
    <property type="match status" value="1"/>
</dbReference>
<keyword evidence="7" id="KW-0067">ATP-binding</keyword>
<feature type="transmembrane region" description="Helical" evidence="9">
    <location>
        <begin position="25"/>
        <end position="52"/>
    </location>
</feature>
<dbReference type="GO" id="GO:0000155">
    <property type="term" value="F:phosphorelay sensor kinase activity"/>
    <property type="evidence" value="ECO:0007669"/>
    <property type="project" value="InterPro"/>
</dbReference>
<keyword evidence="8" id="KW-0902">Two-component regulatory system</keyword>
<dbReference type="PANTHER" id="PTHR24421:SF10">
    <property type="entry name" value="NITRATE_NITRITE SENSOR PROTEIN NARQ"/>
    <property type="match status" value="1"/>
</dbReference>
<dbReference type="RefSeq" id="WP_129985486.1">
    <property type="nucleotide sequence ID" value="NZ_SDPU01000010.1"/>
</dbReference>
<evidence type="ECO:0000313" key="11">
    <source>
        <dbReference type="EMBL" id="RYU14602.1"/>
    </source>
</evidence>
<dbReference type="PANTHER" id="PTHR24421">
    <property type="entry name" value="NITRATE/NITRITE SENSOR PROTEIN NARX-RELATED"/>
    <property type="match status" value="1"/>
</dbReference>
<evidence type="ECO:0000259" key="10">
    <source>
        <dbReference type="SMART" id="SM00387"/>
    </source>
</evidence>
<dbReference type="Proteomes" id="UP000291189">
    <property type="component" value="Unassembled WGS sequence"/>
</dbReference>
<dbReference type="InterPro" id="IPR036890">
    <property type="entry name" value="HATPase_C_sf"/>
</dbReference>
<evidence type="ECO:0000256" key="9">
    <source>
        <dbReference type="SAM" id="Phobius"/>
    </source>
</evidence>
<keyword evidence="12" id="KW-1185">Reference proteome</keyword>
<feature type="transmembrane region" description="Helical" evidence="9">
    <location>
        <begin position="134"/>
        <end position="155"/>
    </location>
</feature>
<evidence type="ECO:0000256" key="3">
    <source>
        <dbReference type="ARBA" id="ARBA00022553"/>
    </source>
</evidence>
<dbReference type="InterPro" id="IPR050482">
    <property type="entry name" value="Sensor_HK_TwoCompSys"/>
</dbReference>
<feature type="domain" description="Histidine kinase/HSP90-like ATPase" evidence="10">
    <location>
        <begin position="299"/>
        <end position="392"/>
    </location>
</feature>
<keyword evidence="4" id="KW-0808">Transferase</keyword>
<dbReference type="EMBL" id="SDPU01000010">
    <property type="protein sequence ID" value="RYU14602.1"/>
    <property type="molecule type" value="Genomic_DNA"/>
</dbReference>
<keyword evidence="9" id="KW-0812">Transmembrane</keyword>